<evidence type="ECO:0000259" key="2">
    <source>
        <dbReference type="Pfam" id="PF14977"/>
    </source>
</evidence>
<dbReference type="CTD" id="131831"/>
<proteinExistence type="predicted"/>
<dbReference type="RefSeq" id="XP_054839693.1">
    <property type="nucleotide sequence ID" value="XM_054983718.1"/>
</dbReference>
<feature type="compositionally biased region" description="Basic and acidic residues" evidence="1">
    <location>
        <begin position="8"/>
        <end position="18"/>
    </location>
</feature>
<organism evidence="3 4">
    <name type="scientific">Eublepharis macularius</name>
    <name type="common">Leopard gecko</name>
    <name type="synonym">Cyrtodactylus macularius</name>
    <dbReference type="NCBI Taxonomy" id="481883"/>
    <lineage>
        <taxon>Eukaryota</taxon>
        <taxon>Metazoa</taxon>
        <taxon>Chordata</taxon>
        <taxon>Craniata</taxon>
        <taxon>Vertebrata</taxon>
        <taxon>Euteleostomi</taxon>
        <taxon>Lepidosauria</taxon>
        <taxon>Squamata</taxon>
        <taxon>Bifurcata</taxon>
        <taxon>Gekkota</taxon>
        <taxon>Eublepharidae</taxon>
        <taxon>Eublepharinae</taxon>
        <taxon>Eublepharis</taxon>
    </lineage>
</organism>
<name>A0AA97JK33_EUBMA</name>
<reference evidence="4" key="1">
    <citation type="submission" date="2025-08" db="UniProtKB">
        <authorList>
            <consortium name="RefSeq"/>
        </authorList>
    </citation>
    <scope>IDENTIFICATION</scope>
    <source>
        <tissue evidence="4">Blood</tissue>
    </source>
</reference>
<sequence length="681" mass="75918">MEGASKNPGKENDGAKDPESEDFEKGYSAPATDNSIGAPECSMTIPDFGSSTETELEEIIERPEAETGSEGHSGRMKSRTSLSPERSSHEESQVAKADGIPEPGPAIIPLEKMPEPPSEEEPPSEDTMTPLPSTAGRKGHPTILGGVRREGSSIYKSGRETLDSMAANMLQKPFKISVSMQTDASWLYDHSSKKKPKMKLKKDGRLLENDIYAVLSQDLSSLDILCDTEFKEEFIKLFQESLKTLSSVGPPTILAYRRELSRGDIEIGLEEECPAHCEFCGSLLRDFPSFESLQKIEEYGPLFCCPRFRSLLEFLVTEKERIAKMGGELINIAPHKAHGTEAERKLARERARQRMRERQMAKQLSFLLAHQEKDISPVHSTPEYNRQLKTISYILSQEPPSSASWTTVPLVPVEQRGTEEITYSVSCCDFTIAGGKLLKNQFLQQYYKNGVKFLTMFPDGTAQIFYPSGNLAVIVVQKKEDSGYICIVQEDRSENADIQAVFESSGQGSCYHPNGIVWINITIRGGHYADQDGNKVRTWIWPNHLQKYTPTVSFKPVFVSLNQNVGVRILGQDKVAISFLAMGKQAKINVGTKVEPSTDHHPWPKHVSEDDLVLFASRIKILKVFAKLHGCLEFSSCEQWTKIQLPSYISKQALKLMNLCRESAVSAALDKLIMSIINVTA</sequence>
<evidence type="ECO:0000313" key="3">
    <source>
        <dbReference type="Proteomes" id="UP001190640"/>
    </source>
</evidence>
<dbReference type="Proteomes" id="UP001190640">
    <property type="component" value="Chromosome 6"/>
</dbReference>
<gene>
    <name evidence="4" type="primary">ERICH6</name>
</gene>
<evidence type="ECO:0000313" key="4">
    <source>
        <dbReference type="RefSeq" id="XP_054839693.1"/>
    </source>
</evidence>
<evidence type="ECO:0000256" key="1">
    <source>
        <dbReference type="SAM" id="MobiDB-lite"/>
    </source>
</evidence>
<dbReference type="PANTHER" id="PTHR23093:SF18">
    <property type="entry name" value="GLUTAMATE RICH 6"/>
    <property type="match status" value="1"/>
</dbReference>
<dbReference type="AlphaFoldDB" id="A0AA97JK33"/>
<feature type="region of interest" description="Disordered" evidence="1">
    <location>
        <begin position="1"/>
        <end position="151"/>
    </location>
</feature>
<feature type="domain" description="FAM194 C-terminal" evidence="2">
    <location>
        <begin position="439"/>
        <end position="643"/>
    </location>
</feature>
<accession>A0AA97JK33</accession>
<keyword evidence="3" id="KW-1185">Reference proteome</keyword>
<protein>
    <submittedName>
        <fullName evidence="4">Glutamate-rich protein 6 isoform X1</fullName>
    </submittedName>
</protein>
<dbReference type="GeneID" id="129332538"/>
<dbReference type="InterPro" id="IPR029281">
    <property type="entry name" value="FAM194_C"/>
</dbReference>
<dbReference type="Pfam" id="PF14977">
    <property type="entry name" value="FAM194"/>
    <property type="match status" value="1"/>
</dbReference>
<dbReference type="PANTHER" id="PTHR23093">
    <property type="entry name" value="SIMILAR TO CHROMOSOME 3 OPEN READING FRAME 20"/>
    <property type="match status" value="1"/>
</dbReference>
<dbReference type="KEGG" id="emc:129332538"/>